<comment type="caution">
    <text evidence="2">The sequence shown here is derived from an EMBL/GenBank/DDBJ whole genome shotgun (WGS) entry which is preliminary data.</text>
</comment>
<evidence type="ECO:0000313" key="3">
    <source>
        <dbReference type="Proteomes" id="UP000281431"/>
    </source>
</evidence>
<keyword evidence="3" id="KW-1185">Reference proteome</keyword>
<feature type="compositionally biased region" description="Basic residues" evidence="1">
    <location>
        <begin position="109"/>
        <end position="122"/>
    </location>
</feature>
<name>A0A3N6PC37_NATCH</name>
<gene>
    <name evidence="2" type="ORF">EA472_19800</name>
</gene>
<evidence type="ECO:0000313" key="2">
    <source>
        <dbReference type="EMBL" id="RQG96949.1"/>
    </source>
</evidence>
<organism evidence="2 3">
    <name type="scientific">Natrarchaeobius chitinivorans</name>
    <dbReference type="NCBI Taxonomy" id="1679083"/>
    <lineage>
        <taxon>Archaea</taxon>
        <taxon>Methanobacteriati</taxon>
        <taxon>Methanobacteriota</taxon>
        <taxon>Stenosarchaea group</taxon>
        <taxon>Halobacteria</taxon>
        <taxon>Halobacteriales</taxon>
        <taxon>Natrialbaceae</taxon>
        <taxon>Natrarchaeobius</taxon>
    </lineage>
</organism>
<dbReference type="Proteomes" id="UP000281431">
    <property type="component" value="Unassembled WGS sequence"/>
</dbReference>
<reference evidence="2 3" key="1">
    <citation type="submission" date="2018-10" db="EMBL/GenBank/DDBJ databases">
        <title>Natrarchaeobius chitinivorans gen. nov., sp. nov., and Natrarchaeobius haloalkaliphilus sp. nov., alkaliphilic, chitin-utilizing haloarchaea from hypersaline alkaline lakes.</title>
        <authorList>
            <person name="Sorokin D.Y."/>
            <person name="Elcheninov A.G."/>
            <person name="Kostrikina N.A."/>
            <person name="Bale N.J."/>
            <person name="Sinninghe Damste J.S."/>
            <person name="Khijniak T.V."/>
            <person name="Kublanov I.V."/>
            <person name="Toshchakov S.V."/>
        </authorList>
    </citation>
    <scope>NUCLEOTIDE SEQUENCE [LARGE SCALE GENOMIC DNA]</scope>
    <source>
        <strain evidence="2 3">AArcht7</strain>
    </source>
</reference>
<feature type="compositionally biased region" description="Basic and acidic residues" evidence="1">
    <location>
        <begin position="123"/>
        <end position="147"/>
    </location>
</feature>
<protein>
    <submittedName>
        <fullName evidence="2">Uncharacterized protein</fullName>
    </submittedName>
</protein>
<evidence type="ECO:0000256" key="1">
    <source>
        <dbReference type="SAM" id="MobiDB-lite"/>
    </source>
</evidence>
<feature type="region of interest" description="Disordered" evidence="1">
    <location>
        <begin position="76"/>
        <end position="147"/>
    </location>
</feature>
<sequence>MRTVRDRPLPAREREVRVRSDLERRIRRSVGSIRLEARGRVASEGEDRDRERSIRRVPSVGTLGAILVLAVRSTGSALPARPETTESTSFVMSSRHRRPGIARPSRCPTIRRRRRLHSRRVPRTPDRFEARRRPDSSLDRRVGDPRA</sequence>
<accession>A0A3N6PC37</accession>
<proteinExistence type="predicted"/>
<dbReference type="AlphaFoldDB" id="A0A3N6PC37"/>
<dbReference type="EMBL" id="REFZ01000021">
    <property type="protein sequence ID" value="RQG96949.1"/>
    <property type="molecule type" value="Genomic_DNA"/>
</dbReference>